<protein>
    <recommendedName>
        <fullName evidence="4">Transmembrane protein</fullName>
    </recommendedName>
</protein>
<dbReference type="InParanoid" id="A0A078A4R0"/>
<evidence type="ECO:0000313" key="3">
    <source>
        <dbReference type="Proteomes" id="UP000039865"/>
    </source>
</evidence>
<evidence type="ECO:0000313" key="2">
    <source>
        <dbReference type="EMBL" id="CDW77157.1"/>
    </source>
</evidence>
<keyword evidence="3" id="KW-1185">Reference proteome</keyword>
<reference evidence="2 3" key="1">
    <citation type="submission" date="2014-06" db="EMBL/GenBank/DDBJ databases">
        <authorList>
            <person name="Swart Estienne"/>
        </authorList>
    </citation>
    <scope>NUCLEOTIDE SEQUENCE [LARGE SCALE GENOMIC DNA]</scope>
    <source>
        <strain evidence="2 3">130c</strain>
    </source>
</reference>
<proteinExistence type="predicted"/>
<evidence type="ECO:0008006" key="4">
    <source>
        <dbReference type="Google" id="ProtNLM"/>
    </source>
</evidence>
<name>A0A078A4R0_STYLE</name>
<organism evidence="2 3">
    <name type="scientific">Stylonychia lemnae</name>
    <name type="common">Ciliate</name>
    <dbReference type="NCBI Taxonomy" id="5949"/>
    <lineage>
        <taxon>Eukaryota</taxon>
        <taxon>Sar</taxon>
        <taxon>Alveolata</taxon>
        <taxon>Ciliophora</taxon>
        <taxon>Intramacronucleata</taxon>
        <taxon>Spirotrichea</taxon>
        <taxon>Stichotrichia</taxon>
        <taxon>Sporadotrichida</taxon>
        <taxon>Oxytrichidae</taxon>
        <taxon>Stylonychinae</taxon>
        <taxon>Stylonychia</taxon>
    </lineage>
</organism>
<dbReference type="Proteomes" id="UP000039865">
    <property type="component" value="Unassembled WGS sequence"/>
</dbReference>
<gene>
    <name evidence="2" type="primary">Contig13799.g14716</name>
    <name evidence="2" type="ORF">STYLEM_6127</name>
</gene>
<accession>A0A078A4R0</accession>
<keyword evidence="1" id="KW-1133">Transmembrane helix</keyword>
<feature type="transmembrane region" description="Helical" evidence="1">
    <location>
        <begin position="236"/>
        <end position="255"/>
    </location>
</feature>
<sequence length="339" mass="39168">MKLVIFLSVAFVIFVNIVAMIYRRDMVNQVVIKDFDHSTAKEGTVIRVNDKAVYRKIISEYFPPSNESIQSAPINERAPQNEKKFISDEINEQPQLIPTNAKENQNVKNTKNNEGLHGNGVQWEIFSILVFIFDLEQAHGSLSQRINEMSIDQFVLQEIQNPEEQVGIMNLLSLVQQSANQSNQQDLNKLKLKVSSAMGNNTKSISPVNENQQAKVKCGDPEGNYDFSQQYYTTSWIVFGIASFIMFVSLINMVYQTFRYKSQDEYFQEISEYVQREVPNLPSQQQNFYSESYDQSYTNSFVHQQQYRHNSNILLSQTINHTMMNSRVDQFNSNADNSR</sequence>
<dbReference type="EMBL" id="CCKQ01005884">
    <property type="protein sequence ID" value="CDW77157.1"/>
    <property type="molecule type" value="Genomic_DNA"/>
</dbReference>
<dbReference type="AlphaFoldDB" id="A0A078A4R0"/>
<evidence type="ECO:0000256" key="1">
    <source>
        <dbReference type="SAM" id="Phobius"/>
    </source>
</evidence>
<keyword evidence="1" id="KW-0812">Transmembrane</keyword>
<keyword evidence="1" id="KW-0472">Membrane</keyword>